<dbReference type="InterPro" id="IPR037401">
    <property type="entry name" value="SnoaL-like"/>
</dbReference>
<dbReference type="Pfam" id="PF13474">
    <property type="entry name" value="SnoaL_3"/>
    <property type="match status" value="1"/>
</dbReference>
<dbReference type="Gene3D" id="3.10.450.50">
    <property type="match status" value="1"/>
</dbReference>
<dbReference type="SUPFAM" id="SSF54427">
    <property type="entry name" value="NTF2-like"/>
    <property type="match status" value="1"/>
</dbReference>
<evidence type="ECO:0000259" key="1">
    <source>
        <dbReference type="Pfam" id="PF13474"/>
    </source>
</evidence>
<dbReference type="InterPro" id="IPR011944">
    <property type="entry name" value="Steroid_delta5-4_isomerase"/>
</dbReference>
<dbReference type="InterPro" id="IPR032710">
    <property type="entry name" value="NTF2-like_dom_sf"/>
</dbReference>
<protein>
    <submittedName>
        <fullName evidence="2">YybH family protein</fullName>
    </submittedName>
</protein>
<comment type="caution">
    <text evidence="2">The sequence shown here is derived from an EMBL/GenBank/DDBJ whole genome shotgun (WGS) entry which is preliminary data.</text>
</comment>
<dbReference type="EMBL" id="JBHSAX010000011">
    <property type="protein sequence ID" value="MFC3962607.1"/>
    <property type="molecule type" value="Genomic_DNA"/>
</dbReference>
<proteinExistence type="predicted"/>
<feature type="domain" description="SnoaL-like" evidence="1">
    <location>
        <begin position="6"/>
        <end position="128"/>
    </location>
</feature>
<dbReference type="Proteomes" id="UP001595696">
    <property type="component" value="Unassembled WGS sequence"/>
</dbReference>
<evidence type="ECO:0000313" key="2">
    <source>
        <dbReference type="EMBL" id="MFC3962607.1"/>
    </source>
</evidence>
<sequence>MSEHEIRTVIENWVAGIQARDLAATLANHTDDIVMFDVPPPQNGVRGAAEYRASWPPFFEFIASGARFEIVELQVTAGADVAFAHALLHCATPDELAAHPDRRLRITLGLRHEGGRWLIAHEHHSYPLEG</sequence>
<keyword evidence="3" id="KW-1185">Reference proteome</keyword>
<organism evidence="2 3">
    <name type="scientific">Nocardia jiangsuensis</name>
    <dbReference type="NCBI Taxonomy" id="1691563"/>
    <lineage>
        <taxon>Bacteria</taxon>
        <taxon>Bacillati</taxon>
        <taxon>Actinomycetota</taxon>
        <taxon>Actinomycetes</taxon>
        <taxon>Mycobacteriales</taxon>
        <taxon>Nocardiaceae</taxon>
        <taxon>Nocardia</taxon>
    </lineage>
</organism>
<accession>A0ABV8DRA7</accession>
<evidence type="ECO:0000313" key="3">
    <source>
        <dbReference type="Proteomes" id="UP001595696"/>
    </source>
</evidence>
<dbReference type="NCBIfam" id="TIGR02246">
    <property type="entry name" value="SgcJ/EcaC family oxidoreductase"/>
    <property type="match status" value="1"/>
</dbReference>
<name>A0ABV8DRA7_9NOCA</name>
<dbReference type="RefSeq" id="WP_378612385.1">
    <property type="nucleotide sequence ID" value="NZ_JBHSAX010000011.1"/>
</dbReference>
<gene>
    <name evidence="2" type="ORF">ACFO0B_11475</name>
</gene>
<reference evidence="3" key="1">
    <citation type="journal article" date="2019" name="Int. J. Syst. Evol. Microbiol.">
        <title>The Global Catalogue of Microorganisms (GCM) 10K type strain sequencing project: providing services to taxonomists for standard genome sequencing and annotation.</title>
        <authorList>
            <consortium name="The Broad Institute Genomics Platform"/>
            <consortium name="The Broad Institute Genome Sequencing Center for Infectious Disease"/>
            <person name="Wu L."/>
            <person name="Ma J."/>
        </authorList>
    </citation>
    <scope>NUCLEOTIDE SEQUENCE [LARGE SCALE GENOMIC DNA]</scope>
    <source>
        <strain evidence="3">CGMCC 4.7330</strain>
    </source>
</reference>